<dbReference type="Proteomes" id="UP001269400">
    <property type="component" value="Unassembled WGS sequence"/>
</dbReference>
<organism evidence="1 2">
    <name type="scientific">Priestia aryabhattai</name>
    <name type="common">Bacillus aryabhattai</name>
    <dbReference type="NCBI Taxonomy" id="412384"/>
    <lineage>
        <taxon>Bacteria</taxon>
        <taxon>Bacillati</taxon>
        <taxon>Bacillota</taxon>
        <taxon>Bacilli</taxon>
        <taxon>Bacillales</taxon>
        <taxon>Bacillaceae</taxon>
        <taxon>Priestia</taxon>
    </lineage>
</organism>
<reference evidence="1" key="1">
    <citation type="journal article" date="2022" name="J Environ Chem Eng">
        <title>Biodegradation of petroleum oil using a constructed nonpathogenic and heavy metal-tolerant bacterial consortium isolated from marine sponges.</title>
        <authorList>
            <person name="Dechsakulwatana C."/>
            <person name="Rungsihiranrut A."/>
            <person name="Muangchinda C."/>
            <person name="Ningthoujam R."/>
            <person name="Klankeo P."/>
            <person name="Pinyakong O."/>
        </authorList>
    </citation>
    <scope>NUCLEOTIDE SEQUENCE</scope>
    <source>
        <strain evidence="1">TL01-2</strain>
    </source>
</reference>
<dbReference type="AlphaFoldDB" id="A0AAX6N7G1"/>
<accession>A0AAX6N7G1</accession>
<comment type="caution">
    <text evidence="1">The sequence shown here is derived from an EMBL/GenBank/DDBJ whole genome shotgun (WGS) entry which is preliminary data.</text>
</comment>
<reference evidence="1" key="2">
    <citation type="submission" date="2022-12" db="EMBL/GenBank/DDBJ databases">
        <authorList>
            <person name="Dechsakulwatana C."/>
            <person name="Rungsihiranrut A."/>
            <person name="Muangchinda C."/>
            <person name="Ningthoujam R."/>
            <person name="Klankeo P."/>
            <person name="Pinyakong O."/>
        </authorList>
    </citation>
    <scope>NUCLEOTIDE SEQUENCE</scope>
    <source>
        <strain evidence="1">TL01-2</strain>
    </source>
</reference>
<name>A0AAX6N7G1_PRIAR</name>
<dbReference type="Pfam" id="PF13170">
    <property type="entry name" value="DUF4003"/>
    <property type="match status" value="1"/>
</dbReference>
<proteinExistence type="predicted"/>
<evidence type="ECO:0000313" key="1">
    <source>
        <dbReference type="EMBL" id="MDU9691729.1"/>
    </source>
</evidence>
<evidence type="ECO:0000313" key="2">
    <source>
        <dbReference type="Proteomes" id="UP001269400"/>
    </source>
</evidence>
<dbReference type="InterPro" id="IPR025062">
    <property type="entry name" value="DUF4003"/>
</dbReference>
<sequence length="349" mass="39678">MKLLLKCYVYKLTTNKGRVDMLPETIQQKVNQYRDFYISLKNELKWKVGDHKQFMAIASMYAVKGKPFKLQDYLELSDHIKNQVGMFSTLKSSQRFTIAAMLDTRYENPKETFHEFLDVYDQLVEGGFTRGAFTYIAASAMLSNESSRSHKEMVRRSVEIYQGMKKKHLFLTSSGDVPLAVLLAETSESTDDLMHEIEHFYTTLAQHGFKKGNDLQFLSHILSIDKNLHGDTLIERCVSVKEACELAGIKVKAIHYPVIGLLALFEKPETEIEIIHEVVKQLNSDKLFKWQKDVNVMMAVNLVISEKLKDSRLVETGIYTTIETIIQAQQAAMIAIIASTSAVATTTTT</sequence>
<protein>
    <submittedName>
        <fullName evidence="1">DUF4003 family protein</fullName>
    </submittedName>
</protein>
<gene>
    <name evidence="1" type="ORF">O0Q50_11175</name>
</gene>
<dbReference type="EMBL" id="JAPTGD010000001">
    <property type="protein sequence ID" value="MDU9691729.1"/>
    <property type="molecule type" value="Genomic_DNA"/>
</dbReference>
<dbReference type="RefSeq" id="WP_316910185.1">
    <property type="nucleotide sequence ID" value="NZ_JAPTGD010000001.1"/>
</dbReference>